<gene>
    <name evidence="1" type="ORF">F0Q01_13560</name>
</gene>
<protein>
    <submittedName>
        <fullName evidence="1">Uncharacterized protein</fullName>
    </submittedName>
</protein>
<comment type="caution">
    <text evidence="1">The sequence shown here is derived from an EMBL/GenBank/DDBJ whole genome shotgun (WGS) entry which is preliminary data.</text>
</comment>
<dbReference type="Proteomes" id="UP000473091">
    <property type="component" value="Unassembled WGS sequence"/>
</dbReference>
<evidence type="ECO:0000313" key="1">
    <source>
        <dbReference type="EMBL" id="NEX02906.1"/>
    </source>
</evidence>
<dbReference type="EMBL" id="VTVE01000006">
    <property type="protein sequence ID" value="NEX02906.1"/>
    <property type="molecule type" value="Genomic_DNA"/>
</dbReference>
<dbReference type="AlphaFoldDB" id="A0A6M0LKH4"/>
<dbReference type="RefSeq" id="WP_090489953.1">
    <property type="nucleotide sequence ID" value="NZ_VTVE01000006.1"/>
</dbReference>
<accession>A0A6M0LKH4</accession>
<evidence type="ECO:0000313" key="2">
    <source>
        <dbReference type="Proteomes" id="UP000473091"/>
    </source>
</evidence>
<proteinExistence type="predicted"/>
<sequence>MVRESMIIKDKSKKEIINRIIGGEAKNRGFNCDSIRKGQLTHYLAIFNRKTRGKAQRFDIYEDLLHKGKISLVCMGEKIDTEYRDELSFETAMKKFAEYMNTIGYKIMDDALNVKDFQRGDIELFSDNYQRYGDIFFLENSVDANADSKDFYNCIKKNMEILFDRDFDEIKDILMKIAGGIVCFFKSNDNVTIEKGNGGIEVGVKKQTKDGHVFYNDYDVLHLAYISYQKKTMVLIDKFFNDIDCH</sequence>
<name>A0A6M0LKH4_PSEXY</name>
<reference evidence="1 2" key="2">
    <citation type="submission" date="2020-03" db="EMBL/GenBank/DDBJ databases">
        <title>Investigating the evolutionary divergence of the Butyrivibrio group.</title>
        <authorList>
            <person name="Skvortsov T."/>
            <person name="Santos F.G."/>
            <person name="Ting K.S."/>
            <person name="Creevey C.J."/>
        </authorList>
    </citation>
    <scope>NUCLEOTIDE SEQUENCE [LARGE SCALE GENOMIC DNA]</scope>
    <source>
        <strain evidence="1 2">MZ8</strain>
    </source>
</reference>
<reference evidence="1 2" key="1">
    <citation type="submission" date="2019-09" db="EMBL/GenBank/DDBJ databases">
        <authorList>
            <person name="Pidcock S.E."/>
            <person name="Huws S.A."/>
        </authorList>
    </citation>
    <scope>NUCLEOTIDE SEQUENCE [LARGE SCALE GENOMIC DNA]</scope>
    <source>
        <strain evidence="1 2">MZ8</strain>
    </source>
</reference>
<organism evidence="1 2">
    <name type="scientific">Pseudobutyrivibrio xylanivorans</name>
    <dbReference type="NCBI Taxonomy" id="185007"/>
    <lineage>
        <taxon>Bacteria</taxon>
        <taxon>Bacillati</taxon>
        <taxon>Bacillota</taxon>
        <taxon>Clostridia</taxon>
        <taxon>Lachnospirales</taxon>
        <taxon>Lachnospiraceae</taxon>
        <taxon>Pseudobutyrivibrio</taxon>
    </lineage>
</organism>